<comment type="caution">
    <text evidence="2">The sequence shown here is derived from an EMBL/GenBank/DDBJ whole genome shotgun (WGS) entry which is preliminary data.</text>
</comment>
<dbReference type="AlphaFoldDB" id="A0A8B2NJJ1"/>
<accession>A0A8B2NJJ1</accession>
<keyword evidence="3" id="KW-1185">Reference proteome</keyword>
<proteinExistence type="predicted"/>
<dbReference type="InterPro" id="IPR038473">
    <property type="entry name" value="VirC2_C_sf"/>
</dbReference>
<reference evidence="2 3" key="1">
    <citation type="submission" date="2018-05" db="EMBL/GenBank/DDBJ databases">
        <title>Acuticoccus sediminis sp. nov., isolated from deep-sea sediment of Indian Ocean.</title>
        <authorList>
            <person name="Liu X."/>
            <person name="Lai Q."/>
            <person name="Du Y."/>
            <person name="Sun F."/>
            <person name="Zhang X."/>
            <person name="Wang S."/>
            <person name="Shao Z."/>
        </authorList>
    </citation>
    <scope>NUCLEOTIDE SEQUENCE [LARGE SCALE GENOMIC DNA]</scope>
    <source>
        <strain evidence="2 3">PTG4-2</strain>
    </source>
</reference>
<dbReference type="Proteomes" id="UP000249590">
    <property type="component" value="Unassembled WGS sequence"/>
</dbReference>
<feature type="region of interest" description="Disordered" evidence="1">
    <location>
        <begin position="21"/>
        <end position="75"/>
    </location>
</feature>
<evidence type="ECO:0000256" key="1">
    <source>
        <dbReference type="SAM" id="MobiDB-lite"/>
    </source>
</evidence>
<evidence type="ECO:0000313" key="2">
    <source>
        <dbReference type="EMBL" id="RAH95909.1"/>
    </source>
</evidence>
<dbReference type="Pfam" id="PF07181">
    <property type="entry name" value="VirC2"/>
    <property type="match status" value="1"/>
</dbReference>
<dbReference type="InterPro" id="IPR009841">
    <property type="entry name" value="VirC2"/>
</dbReference>
<name>A0A8B2NJJ1_9HYPH</name>
<dbReference type="EMBL" id="QHHQ01000019">
    <property type="protein sequence ID" value="RAH95909.1"/>
    <property type="molecule type" value="Genomic_DNA"/>
</dbReference>
<dbReference type="SUPFAM" id="SSF47598">
    <property type="entry name" value="Ribbon-helix-helix"/>
    <property type="match status" value="1"/>
</dbReference>
<dbReference type="GO" id="GO:0006355">
    <property type="term" value="P:regulation of DNA-templated transcription"/>
    <property type="evidence" value="ECO:0007669"/>
    <property type="project" value="InterPro"/>
</dbReference>
<dbReference type="InterPro" id="IPR010985">
    <property type="entry name" value="Ribbon_hlx_hlx"/>
</dbReference>
<evidence type="ECO:0000313" key="3">
    <source>
        <dbReference type="Proteomes" id="UP000249590"/>
    </source>
</evidence>
<organism evidence="2 3">
    <name type="scientific">Acuticoccus sediminis</name>
    <dbReference type="NCBI Taxonomy" id="2184697"/>
    <lineage>
        <taxon>Bacteria</taxon>
        <taxon>Pseudomonadati</taxon>
        <taxon>Pseudomonadota</taxon>
        <taxon>Alphaproteobacteria</taxon>
        <taxon>Hyphomicrobiales</taxon>
        <taxon>Amorphaceae</taxon>
        <taxon>Acuticoccus</taxon>
    </lineage>
</organism>
<dbReference type="Gene3D" id="1.10.1220.190">
    <property type="entry name" value="VirC2, RHH domain"/>
    <property type="match status" value="1"/>
</dbReference>
<gene>
    <name evidence="2" type="ORF">DLJ53_33685</name>
</gene>
<protein>
    <submittedName>
        <fullName evidence="2">Uncharacterized protein</fullName>
    </submittedName>
</protein>
<dbReference type="RefSeq" id="WP_111352711.1">
    <property type="nucleotide sequence ID" value="NZ_QHHQ01000019.1"/>
</dbReference>
<sequence>MGIKLPGQAVPKWHELRDRIGTEKKLTGYDGDPVASAPDTPSGPPRAALRIAPAPEPADTTSKAEKGTEGPSSTTTATVVLKALVRFPEAGQSTLYDEAVAHYGEKRALRMTLRSALAAYDSALRAGAVTEALPAYLSRSDGIRVSRAMSAAGFAKASALFDPLDMMPPATLAGDICRNAIVWFFARK</sequence>